<gene>
    <name evidence="2" type="ORF">EV192_12120</name>
</gene>
<protein>
    <submittedName>
        <fullName evidence="2">Uncharacterized protein</fullName>
    </submittedName>
</protein>
<proteinExistence type="predicted"/>
<accession>A0A4R2ILS0</accession>
<dbReference type="EMBL" id="SLWS01000021">
    <property type="protein sequence ID" value="TCO45256.1"/>
    <property type="molecule type" value="Genomic_DNA"/>
</dbReference>
<evidence type="ECO:0000313" key="3">
    <source>
        <dbReference type="Proteomes" id="UP000295680"/>
    </source>
</evidence>
<dbReference type="AlphaFoldDB" id="A0A4R2ILS0"/>
<name>A0A4R2ILS0_9PSEU</name>
<feature type="region of interest" description="Disordered" evidence="1">
    <location>
        <begin position="79"/>
        <end position="166"/>
    </location>
</feature>
<feature type="compositionally biased region" description="Basic and acidic residues" evidence="1">
    <location>
        <begin position="130"/>
        <end position="149"/>
    </location>
</feature>
<keyword evidence="3" id="KW-1185">Reference proteome</keyword>
<feature type="region of interest" description="Disordered" evidence="1">
    <location>
        <begin position="1"/>
        <end position="62"/>
    </location>
</feature>
<feature type="compositionally biased region" description="Low complexity" evidence="1">
    <location>
        <begin position="17"/>
        <end position="33"/>
    </location>
</feature>
<feature type="compositionally biased region" description="Basic and acidic residues" evidence="1">
    <location>
        <begin position="40"/>
        <end position="59"/>
    </location>
</feature>
<dbReference type="Proteomes" id="UP000295680">
    <property type="component" value="Unassembled WGS sequence"/>
</dbReference>
<feature type="compositionally biased region" description="Basic and acidic residues" evidence="1">
    <location>
        <begin position="82"/>
        <end position="116"/>
    </location>
</feature>
<evidence type="ECO:0000313" key="2">
    <source>
        <dbReference type="EMBL" id="TCO45256.1"/>
    </source>
</evidence>
<sequence length="218" mass="22937">MQENVCGEDGNEQNVRGSDGSGSSKSDSQPSAEEGADGSGGEHRDEPGLAGDRATRDGVRPVVMTSDVRIGLCAGVPQTAAAKERGGQNTADHRGDRQDRGRTQTDSRHAGDDHPGGHQPGCRAAIGQQPEHRLGDRRQQGRRQGDPRGGEVGAATLGDQERHQSRHGALVDVVDHMAADEHGQCPVAGRGSDRHPATVVAVAWYALLINRQVVSKSS</sequence>
<comment type="caution">
    <text evidence="2">The sequence shown here is derived from an EMBL/GenBank/DDBJ whole genome shotgun (WGS) entry which is preliminary data.</text>
</comment>
<reference evidence="2 3" key="1">
    <citation type="submission" date="2019-03" db="EMBL/GenBank/DDBJ databases">
        <title>Genomic Encyclopedia of Type Strains, Phase IV (KMG-IV): sequencing the most valuable type-strain genomes for metagenomic binning, comparative biology and taxonomic classification.</title>
        <authorList>
            <person name="Goeker M."/>
        </authorList>
    </citation>
    <scope>NUCLEOTIDE SEQUENCE [LARGE SCALE GENOMIC DNA]</scope>
    <source>
        <strain evidence="2 3">DSM 45934</strain>
    </source>
</reference>
<evidence type="ECO:0000256" key="1">
    <source>
        <dbReference type="SAM" id="MobiDB-lite"/>
    </source>
</evidence>
<organism evidence="2 3">
    <name type="scientific">Actinocrispum wychmicini</name>
    <dbReference type="NCBI Taxonomy" id="1213861"/>
    <lineage>
        <taxon>Bacteria</taxon>
        <taxon>Bacillati</taxon>
        <taxon>Actinomycetota</taxon>
        <taxon>Actinomycetes</taxon>
        <taxon>Pseudonocardiales</taxon>
        <taxon>Pseudonocardiaceae</taxon>
        <taxon>Actinocrispum</taxon>
    </lineage>
</organism>